<evidence type="ECO:0000256" key="3">
    <source>
        <dbReference type="SAM" id="MobiDB-lite"/>
    </source>
</evidence>
<proteinExistence type="inferred from homology"/>
<evidence type="ECO:0000256" key="2">
    <source>
        <dbReference type="ARBA" id="ARBA00022729"/>
    </source>
</evidence>
<keyword evidence="5" id="KW-1185">Reference proteome</keyword>
<accession>A0A7Y9FMD8</accession>
<name>A0A7Y9FMD8_9SPHN</name>
<protein>
    <submittedName>
        <fullName evidence="4">Phospholipid-binding lipoprotein MlaA</fullName>
    </submittedName>
</protein>
<dbReference type="GO" id="GO:0016020">
    <property type="term" value="C:membrane"/>
    <property type="evidence" value="ECO:0007669"/>
    <property type="project" value="InterPro"/>
</dbReference>
<dbReference type="GO" id="GO:0120010">
    <property type="term" value="P:intermembrane phospholipid transfer"/>
    <property type="evidence" value="ECO:0007669"/>
    <property type="project" value="TreeGrafter"/>
</dbReference>
<comment type="similarity">
    <text evidence="1">Belongs to the MlaA family.</text>
</comment>
<dbReference type="Pfam" id="PF04333">
    <property type="entry name" value="MlaA"/>
    <property type="match status" value="1"/>
</dbReference>
<dbReference type="PANTHER" id="PTHR30035:SF3">
    <property type="entry name" value="INTERMEMBRANE PHOSPHOLIPID TRANSPORT SYSTEM LIPOPROTEIN MLAA"/>
    <property type="match status" value="1"/>
</dbReference>
<dbReference type="PRINTS" id="PR01805">
    <property type="entry name" value="VACJLIPOPROT"/>
</dbReference>
<feature type="compositionally biased region" description="Low complexity" evidence="3">
    <location>
        <begin position="1"/>
        <end position="19"/>
    </location>
</feature>
<feature type="region of interest" description="Disordered" evidence="3">
    <location>
        <begin position="1"/>
        <end position="63"/>
    </location>
</feature>
<dbReference type="AlphaFoldDB" id="A0A7Y9FMD8"/>
<dbReference type="InterPro" id="IPR007428">
    <property type="entry name" value="MlaA"/>
</dbReference>
<sequence>MQEAPIAPAAPASLPTDPAAAPPIAPPVAAAPANPAQPLAPSQTPVEAAHPPQDVRRGDGPITDSADIVVTARENAAKIDPLRALNERSFEATEAVDKALVAPIARAYKKTAPKPFRDGVHNVLYNLREPVVFINFLLQHKIGKAVETVGRFGINTTIGLLGAFDIAKRKPFKLPRRGNGFADTLGFYGVPPGPFMFLPLVGPTTVRDLIGGGVDRLVLPIAAGRRVTKPAFVIPAAVLGVLDHRAEFDDTLHTLHDDAADPYANTRTFYLQRRQAEIDHLRGRGTGSSSPMSEAPKAPIDARGREVKPEVKPAP</sequence>
<evidence type="ECO:0000313" key="4">
    <source>
        <dbReference type="EMBL" id="NYD89981.1"/>
    </source>
</evidence>
<evidence type="ECO:0000256" key="1">
    <source>
        <dbReference type="ARBA" id="ARBA00010634"/>
    </source>
</evidence>
<feature type="region of interest" description="Disordered" evidence="3">
    <location>
        <begin position="282"/>
        <end position="315"/>
    </location>
</feature>
<feature type="compositionally biased region" description="Basic and acidic residues" evidence="3">
    <location>
        <begin position="300"/>
        <end position="315"/>
    </location>
</feature>
<dbReference type="Proteomes" id="UP000517753">
    <property type="component" value="Unassembled WGS sequence"/>
</dbReference>
<dbReference type="EMBL" id="JACCBY010000002">
    <property type="protein sequence ID" value="NYD89981.1"/>
    <property type="molecule type" value="Genomic_DNA"/>
</dbReference>
<reference evidence="4 5" key="1">
    <citation type="submission" date="2020-08" db="EMBL/GenBank/DDBJ databases">
        <title>The Agave Microbiome: Exploring the role of microbial communities in plant adaptations to desert environments.</title>
        <authorList>
            <person name="Partida-Martinez L.P."/>
        </authorList>
    </citation>
    <scope>NUCLEOTIDE SEQUENCE [LARGE SCALE GENOMIC DNA]</scope>
    <source>
        <strain evidence="4 5">AS2.3</strain>
    </source>
</reference>
<gene>
    <name evidence="4" type="ORF">HD841_001761</name>
</gene>
<feature type="compositionally biased region" description="Low complexity" evidence="3">
    <location>
        <begin position="27"/>
        <end position="41"/>
    </location>
</feature>
<keyword evidence="2" id="KW-0732">Signal</keyword>
<keyword evidence="4" id="KW-0449">Lipoprotein</keyword>
<organism evidence="4 5">
    <name type="scientific">Sphingomonas melonis</name>
    <dbReference type="NCBI Taxonomy" id="152682"/>
    <lineage>
        <taxon>Bacteria</taxon>
        <taxon>Pseudomonadati</taxon>
        <taxon>Pseudomonadota</taxon>
        <taxon>Alphaproteobacteria</taxon>
        <taxon>Sphingomonadales</taxon>
        <taxon>Sphingomonadaceae</taxon>
        <taxon>Sphingomonas</taxon>
    </lineage>
</organism>
<evidence type="ECO:0000313" key="5">
    <source>
        <dbReference type="Proteomes" id="UP000517753"/>
    </source>
</evidence>
<comment type="caution">
    <text evidence="4">The sequence shown here is derived from an EMBL/GenBank/DDBJ whole genome shotgun (WGS) entry which is preliminary data.</text>
</comment>
<dbReference type="PANTHER" id="PTHR30035">
    <property type="entry name" value="LIPOPROTEIN VACJ-RELATED"/>
    <property type="match status" value="1"/>
</dbReference>